<keyword evidence="3" id="KW-1185">Reference proteome</keyword>
<dbReference type="AlphaFoldDB" id="A0A851GFZ6"/>
<accession>A0A851GFZ6</accession>
<keyword evidence="1" id="KW-1133">Transmembrane helix</keyword>
<dbReference type="Pfam" id="PF11168">
    <property type="entry name" value="DUF2955"/>
    <property type="match status" value="1"/>
</dbReference>
<proteinExistence type="predicted"/>
<reference evidence="2 3" key="1">
    <citation type="submission" date="2020-07" db="EMBL/GenBank/DDBJ databases">
        <title>Roseicoccus Jingziensis gen. nov., sp. nov., isolated from coastal seawater.</title>
        <authorList>
            <person name="Feng X."/>
        </authorList>
    </citation>
    <scope>NUCLEOTIDE SEQUENCE [LARGE SCALE GENOMIC DNA]</scope>
    <source>
        <strain evidence="2 3">N1E253</strain>
    </source>
</reference>
<gene>
    <name evidence="2" type="ORF">HW115_09435</name>
</gene>
<sequence>MTLANVRALRISLGATLAVAVAYGVAWPLSYIMPIFAVMFLSMPGPWFGWKMAIQIIRRLSSGLLMGLIISEFFLRMPLVCVPLYALLFFWIFFKDATAPPLATIFMTMGITMVPILGLQTSLGSHFIVTYLFISMSLGFVFTWLGHLFIPNRLAKIDPNAPPPQRPAPPPTPSREERARLALVSTAVATSAVLIFFAFNLAQYALAMFYICMMASTPNTNASIKVLKANSTACLIGGIAIVIVYNLLVCVPTYDFLVGITLLLSLFFSIKMTSGKPSAAAWTSGFTTFLVLLGSSTGGDSSASSTFYLRIAQVLFAGIFCIGAIIVTEHLIQRSQEKKRWRLMGKALNSGA</sequence>
<dbReference type="RefSeq" id="WP_178932370.1">
    <property type="nucleotide sequence ID" value="NZ_JACBAZ010000003.1"/>
</dbReference>
<feature type="transmembrane region" description="Helical" evidence="1">
    <location>
        <begin position="227"/>
        <end position="248"/>
    </location>
</feature>
<keyword evidence="1" id="KW-0472">Membrane</keyword>
<protein>
    <submittedName>
        <fullName evidence="2">DUF2955 domain-containing protein</fullName>
    </submittedName>
</protein>
<organism evidence="2 3">
    <name type="scientific">Oceaniferula marina</name>
    <dbReference type="NCBI Taxonomy" id="2748318"/>
    <lineage>
        <taxon>Bacteria</taxon>
        <taxon>Pseudomonadati</taxon>
        <taxon>Verrucomicrobiota</taxon>
        <taxon>Verrucomicrobiia</taxon>
        <taxon>Verrucomicrobiales</taxon>
        <taxon>Verrucomicrobiaceae</taxon>
        <taxon>Oceaniferula</taxon>
    </lineage>
</organism>
<dbReference type="InterPro" id="IPR022604">
    <property type="entry name" value="DUF2955"/>
</dbReference>
<feature type="transmembrane region" description="Helical" evidence="1">
    <location>
        <begin position="131"/>
        <end position="150"/>
    </location>
</feature>
<evidence type="ECO:0000256" key="1">
    <source>
        <dbReference type="SAM" id="Phobius"/>
    </source>
</evidence>
<dbReference type="Proteomes" id="UP000557872">
    <property type="component" value="Unassembled WGS sequence"/>
</dbReference>
<comment type="caution">
    <text evidence="2">The sequence shown here is derived from an EMBL/GenBank/DDBJ whole genome shotgun (WGS) entry which is preliminary data.</text>
</comment>
<feature type="transmembrane region" description="Helical" evidence="1">
    <location>
        <begin position="181"/>
        <end position="206"/>
    </location>
</feature>
<feature type="transmembrane region" description="Helical" evidence="1">
    <location>
        <begin position="311"/>
        <end position="332"/>
    </location>
</feature>
<evidence type="ECO:0000313" key="3">
    <source>
        <dbReference type="Proteomes" id="UP000557872"/>
    </source>
</evidence>
<feature type="transmembrane region" description="Helical" evidence="1">
    <location>
        <begin position="100"/>
        <end position="119"/>
    </location>
</feature>
<feature type="transmembrane region" description="Helical" evidence="1">
    <location>
        <begin position="254"/>
        <end position="272"/>
    </location>
</feature>
<feature type="transmembrane region" description="Helical" evidence="1">
    <location>
        <begin position="31"/>
        <end position="53"/>
    </location>
</feature>
<keyword evidence="1" id="KW-0812">Transmembrane</keyword>
<feature type="transmembrane region" description="Helical" evidence="1">
    <location>
        <begin position="73"/>
        <end position="94"/>
    </location>
</feature>
<dbReference type="EMBL" id="JACBAZ010000003">
    <property type="protein sequence ID" value="NWK55832.1"/>
    <property type="molecule type" value="Genomic_DNA"/>
</dbReference>
<name>A0A851GFZ6_9BACT</name>
<evidence type="ECO:0000313" key="2">
    <source>
        <dbReference type="EMBL" id="NWK55832.1"/>
    </source>
</evidence>